<organism evidence="2 3">
    <name type="scientific">Paenibacillus yanchengensis</name>
    <dbReference type="NCBI Taxonomy" id="2035833"/>
    <lineage>
        <taxon>Bacteria</taxon>
        <taxon>Bacillati</taxon>
        <taxon>Bacillota</taxon>
        <taxon>Bacilli</taxon>
        <taxon>Bacillales</taxon>
        <taxon>Paenibacillaceae</taxon>
        <taxon>Paenibacillus</taxon>
    </lineage>
</organism>
<evidence type="ECO:0000256" key="1">
    <source>
        <dbReference type="SAM" id="SignalP"/>
    </source>
</evidence>
<accession>A0ABW4YHX3</accession>
<reference evidence="3" key="1">
    <citation type="journal article" date="2019" name="Int. J. Syst. Evol. Microbiol.">
        <title>The Global Catalogue of Microorganisms (GCM) 10K type strain sequencing project: providing services to taxonomists for standard genome sequencing and annotation.</title>
        <authorList>
            <consortium name="The Broad Institute Genomics Platform"/>
            <consortium name="The Broad Institute Genome Sequencing Center for Infectious Disease"/>
            <person name="Wu L."/>
            <person name="Ma J."/>
        </authorList>
    </citation>
    <scope>NUCLEOTIDE SEQUENCE [LARGE SCALE GENOMIC DNA]</scope>
    <source>
        <strain evidence="3">GH52</strain>
    </source>
</reference>
<sequence>MKKRLKSLSFIITITVLFSTSTNAYAANNFLSENSHNQNMEVVRDIETGQIIYKDDASSDYSRARSGYSPVTVEDIDKVMDERAQALLAGSMERYYELDEKLMQMGVRKISYDDVVALTSNEEDFTMEAIREASFVEDYSNLSFTSSQSSIDRIDVEKSIMRANTETTFENYYTTLWNPINSQWYDVWRVTASPNGNLGSSLSHRVSTSVTSTKSTDAITMKFLGITVSSVAGELLSPPYSYVKTVYDAYREMGNFMSPTTKVNNVDVHYLSNIAEINVFMYFKLQSHTTYPIVPGGLYSKINYTQDNTLMILNGNIPANDDVTYTGTVSAEHYNNASYAFGRKWETGRPYISQIKRYNITGVGDKQAYSINMKAANTPQQLN</sequence>
<dbReference type="Proteomes" id="UP001597362">
    <property type="component" value="Unassembled WGS sequence"/>
</dbReference>
<protein>
    <submittedName>
        <fullName evidence="2">Uncharacterized protein</fullName>
    </submittedName>
</protein>
<proteinExistence type="predicted"/>
<evidence type="ECO:0000313" key="3">
    <source>
        <dbReference type="Proteomes" id="UP001597362"/>
    </source>
</evidence>
<dbReference type="RefSeq" id="WP_377770287.1">
    <property type="nucleotide sequence ID" value="NZ_JBHUHO010000014.1"/>
</dbReference>
<feature type="signal peptide" evidence="1">
    <location>
        <begin position="1"/>
        <end position="26"/>
    </location>
</feature>
<dbReference type="EMBL" id="JBHUHO010000014">
    <property type="protein sequence ID" value="MFD2115257.1"/>
    <property type="molecule type" value="Genomic_DNA"/>
</dbReference>
<evidence type="ECO:0000313" key="2">
    <source>
        <dbReference type="EMBL" id="MFD2115257.1"/>
    </source>
</evidence>
<keyword evidence="3" id="KW-1185">Reference proteome</keyword>
<keyword evidence="1" id="KW-0732">Signal</keyword>
<comment type="caution">
    <text evidence="2">The sequence shown here is derived from an EMBL/GenBank/DDBJ whole genome shotgun (WGS) entry which is preliminary data.</text>
</comment>
<gene>
    <name evidence="2" type="ORF">ACFSJH_05850</name>
</gene>
<name>A0ABW4YHX3_9BACL</name>
<feature type="chain" id="PRO_5047423273" evidence="1">
    <location>
        <begin position="27"/>
        <end position="383"/>
    </location>
</feature>